<dbReference type="EMBL" id="SRYJ01000032">
    <property type="protein sequence ID" value="TGY69133.1"/>
    <property type="molecule type" value="Genomic_DNA"/>
</dbReference>
<dbReference type="AlphaFoldDB" id="A0A4S2FJM3"/>
<reference evidence="4 5" key="1">
    <citation type="submission" date="2019-04" db="EMBL/GenBank/DDBJ databases">
        <title>Microbes associate with the intestines of laboratory mice.</title>
        <authorList>
            <person name="Navarre W."/>
            <person name="Wong E."/>
            <person name="Huang K."/>
            <person name="Tropini C."/>
            <person name="Ng K."/>
            <person name="Yu B."/>
        </authorList>
    </citation>
    <scope>NUCLEOTIDE SEQUENCE [LARGE SCALE GENOMIC DNA]</scope>
    <source>
        <strain evidence="4 5">NM22_B1</strain>
    </source>
</reference>
<organism evidence="4 5">
    <name type="scientific">Phocaeicola sartorii</name>
    <dbReference type="NCBI Taxonomy" id="671267"/>
    <lineage>
        <taxon>Bacteria</taxon>
        <taxon>Pseudomonadati</taxon>
        <taxon>Bacteroidota</taxon>
        <taxon>Bacteroidia</taxon>
        <taxon>Bacteroidales</taxon>
        <taxon>Bacteroidaceae</taxon>
        <taxon>Phocaeicola</taxon>
    </lineage>
</organism>
<evidence type="ECO:0000259" key="3">
    <source>
        <dbReference type="Pfam" id="PF00535"/>
    </source>
</evidence>
<name>A0A4S2FJM3_9BACT</name>
<sequence length="334" mass="38720">MNDQPKISVIVAVYKAENYLTRCVDSLLCQTFQDFELLLIDDGSPDSSGVLCDCYAEKDNRVRTFHNENKGVSATRQFGIENAKGIYSIHVDPDDWVSPNMLEMLYQTALKDNVDLVICDYFEVHRSKVKYVIQKPTSLFHGDVLKDLFRTLHGSCCNKLIRLSCYTKYEVHFPVGINYCEDLYTWLLLLQNPLKITYLDSAFYYYDRSTNANSITIRYRSTAYQREKIFFDNLSLILNKDLYASELLIMQSRLAFAAIVCGKLSQLEYTEQFHNLKNASVFGTSWNKLCIKLALSGNLSLAEFIVSFRHFFSHAKKAVLRLYEFLYENFSFKL</sequence>
<dbReference type="Proteomes" id="UP000310760">
    <property type="component" value="Unassembled WGS sequence"/>
</dbReference>
<comment type="caution">
    <text evidence="4">The sequence shown here is derived from an EMBL/GenBank/DDBJ whole genome shotgun (WGS) entry which is preliminary data.</text>
</comment>
<accession>A0A4S2FJM3</accession>
<dbReference type="PANTHER" id="PTHR22916">
    <property type="entry name" value="GLYCOSYLTRANSFERASE"/>
    <property type="match status" value="1"/>
</dbReference>
<keyword evidence="2 4" id="KW-0808">Transferase</keyword>
<keyword evidence="1" id="KW-0328">Glycosyltransferase</keyword>
<dbReference type="PANTHER" id="PTHR22916:SF51">
    <property type="entry name" value="GLYCOSYLTRANSFERASE EPSH-RELATED"/>
    <property type="match status" value="1"/>
</dbReference>
<dbReference type="Pfam" id="PF00535">
    <property type="entry name" value="Glycos_transf_2"/>
    <property type="match status" value="1"/>
</dbReference>
<dbReference type="RefSeq" id="WP_135952140.1">
    <property type="nucleotide sequence ID" value="NZ_CAONFL010000034.1"/>
</dbReference>
<dbReference type="InterPro" id="IPR029044">
    <property type="entry name" value="Nucleotide-diphossugar_trans"/>
</dbReference>
<protein>
    <submittedName>
        <fullName evidence="4">Glycosyltransferase</fullName>
    </submittedName>
</protein>
<dbReference type="Gene3D" id="3.90.550.10">
    <property type="entry name" value="Spore Coat Polysaccharide Biosynthesis Protein SpsA, Chain A"/>
    <property type="match status" value="1"/>
</dbReference>
<proteinExistence type="predicted"/>
<evidence type="ECO:0000256" key="1">
    <source>
        <dbReference type="ARBA" id="ARBA00022676"/>
    </source>
</evidence>
<gene>
    <name evidence="4" type="ORF">E5339_14195</name>
</gene>
<dbReference type="CDD" id="cd00761">
    <property type="entry name" value="Glyco_tranf_GTA_type"/>
    <property type="match status" value="1"/>
</dbReference>
<dbReference type="SUPFAM" id="SSF53448">
    <property type="entry name" value="Nucleotide-diphospho-sugar transferases"/>
    <property type="match status" value="1"/>
</dbReference>
<evidence type="ECO:0000313" key="5">
    <source>
        <dbReference type="Proteomes" id="UP000310760"/>
    </source>
</evidence>
<feature type="domain" description="Glycosyltransferase 2-like" evidence="3">
    <location>
        <begin position="8"/>
        <end position="163"/>
    </location>
</feature>
<evidence type="ECO:0000256" key="2">
    <source>
        <dbReference type="ARBA" id="ARBA00022679"/>
    </source>
</evidence>
<dbReference type="GO" id="GO:0016758">
    <property type="term" value="F:hexosyltransferase activity"/>
    <property type="evidence" value="ECO:0007669"/>
    <property type="project" value="UniProtKB-ARBA"/>
</dbReference>
<evidence type="ECO:0000313" key="4">
    <source>
        <dbReference type="EMBL" id="TGY69133.1"/>
    </source>
</evidence>
<dbReference type="InterPro" id="IPR001173">
    <property type="entry name" value="Glyco_trans_2-like"/>
</dbReference>